<organism evidence="1 2">
    <name type="scientific">Funneliformis mosseae</name>
    <name type="common">Endomycorrhizal fungus</name>
    <name type="synonym">Glomus mosseae</name>
    <dbReference type="NCBI Taxonomy" id="27381"/>
    <lineage>
        <taxon>Eukaryota</taxon>
        <taxon>Fungi</taxon>
        <taxon>Fungi incertae sedis</taxon>
        <taxon>Mucoromycota</taxon>
        <taxon>Glomeromycotina</taxon>
        <taxon>Glomeromycetes</taxon>
        <taxon>Glomerales</taxon>
        <taxon>Glomeraceae</taxon>
        <taxon>Funneliformis</taxon>
    </lineage>
</organism>
<keyword evidence="2" id="KW-1185">Reference proteome</keyword>
<dbReference type="Proteomes" id="UP000789375">
    <property type="component" value="Unassembled WGS sequence"/>
</dbReference>
<dbReference type="EMBL" id="CAJVPP010011285">
    <property type="protein sequence ID" value="CAG8713726.1"/>
    <property type="molecule type" value="Genomic_DNA"/>
</dbReference>
<proteinExistence type="predicted"/>
<comment type="caution">
    <text evidence="1">The sequence shown here is derived from an EMBL/GenBank/DDBJ whole genome shotgun (WGS) entry which is preliminary data.</text>
</comment>
<sequence>MINGPSDPEILADIYDRRIRKSFKDECGNERFKPSNILTLALIPGLNEPKLHQLNHYLASLIDQLIELWHRINLPETFEHPNGKKIKVAVIYCSYDISTTRKLCRYISAKAAYYRFFKYVNYDDNNQPNFERLDDMDDWFKEKDAKEIRNNASEWKNCRTEKKRQKHSKDLSRSLSVYDKYTNEEYQSFHLLSNIEDYIAFDFKSFPGSFLKPLKRDVILQKDFQQLLAEFYCNTYNK</sequence>
<evidence type="ECO:0000313" key="2">
    <source>
        <dbReference type="Proteomes" id="UP000789375"/>
    </source>
</evidence>
<evidence type="ECO:0000313" key="1">
    <source>
        <dbReference type="EMBL" id="CAG8713726.1"/>
    </source>
</evidence>
<feature type="non-terminal residue" evidence="1">
    <location>
        <position position="238"/>
    </location>
</feature>
<reference evidence="1" key="1">
    <citation type="submission" date="2021-06" db="EMBL/GenBank/DDBJ databases">
        <authorList>
            <person name="Kallberg Y."/>
            <person name="Tangrot J."/>
            <person name="Rosling A."/>
        </authorList>
    </citation>
    <scope>NUCLEOTIDE SEQUENCE</scope>
    <source>
        <strain evidence="1">87-6 pot B 2015</strain>
    </source>
</reference>
<dbReference type="AlphaFoldDB" id="A0A9N9HZH2"/>
<gene>
    <name evidence="1" type="ORF">FMOSSE_LOCUS14496</name>
</gene>
<protein>
    <submittedName>
        <fullName evidence="1">5058_t:CDS:1</fullName>
    </submittedName>
</protein>
<accession>A0A9N9HZH2</accession>
<name>A0A9N9HZH2_FUNMO</name>